<organism evidence="1 2">
    <name type="scientific">Vaccinium darrowii</name>
    <dbReference type="NCBI Taxonomy" id="229202"/>
    <lineage>
        <taxon>Eukaryota</taxon>
        <taxon>Viridiplantae</taxon>
        <taxon>Streptophyta</taxon>
        <taxon>Embryophyta</taxon>
        <taxon>Tracheophyta</taxon>
        <taxon>Spermatophyta</taxon>
        <taxon>Magnoliopsida</taxon>
        <taxon>eudicotyledons</taxon>
        <taxon>Gunneridae</taxon>
        <taxon>Pentapetalae</taxon>
        <taxon>asterids</taxon>
        <taxon>Ericales</taxon>
        <taxon>Ericaceae</taxon>
        <taxon>Vaccinioideae</taxon>
        <taxon>Vaccinieae</taxon>
        <taxon>Vaccinium</taxon>
    </lineage>
</organism>
<sequence length="390" mass="43889">MSSSVCRRLHGLFATAKTTSLPKPPKATIFHVSPAVSSDPPTDKTLTALVAKFKKNSSSNHFRRHGHKAYVNTVRRLAAANKQSYIDEILQHQKRYPNITNEGFTAQLISLYGKSGMFDQAHKLFDEMPQLNCDRTVMSFNALLSACMNSKKFDKISELSSELPEKLPIKPDTVSYNPVVKAFCEMGSIGSGLLVVNEIEKSGVQPDLITFNTLLDALYRNDRFEEAEKVWGLMQEKNVVPDGRSYTAKIRALMAGKRISEAVEVFQKMGSKGVKPDAFTFNALIKGFCDDENLEEAKRWCEEMLKNDCKPDNVTYRILGYHACDKGDFEYALKLCKEAMSRRCLVGSPLMQLVLAGLVKESKMEEAKELMELGKSNSFFQYKVEWPSDE</sequence>
<comment type="caution">
    <text evidence="1">The sequence shown here is derived from an EMBL/GenBank/DDBJ whole genome shotgun (WGS) entry which is preliminary data.</text>
</comment>
<protein>
    <submittedName>
        <fullName evidence="1">Uncharacterized protein</fullName>
    </submittedName>
</protein>
<evidence type="ECO:0000313" key="2">
    <source>
        <dbReference type="Proteomes" id="UP000828048"/>
    </source>
</evidence>
<name>A0ACB7XDE0_9ERIC</name>
<dbReference type="Proteomes" id="UP000828048">
    <property type="component" value="Chromosome 6"/>
</dbReference>
<keyword evidence="2" id="KW-1185">Reference proteome</keyword>
<evidence type="ECO:0000313" key="1">
    <source>
        <dbReference type="EMBL" id="KAH7838576.1"/>
    </source>
</evidence>
<dbReference type="EMBL" id="CM037156">
    <property type="protein sequence ID" value="KAH7838576.1"/>
    <property type="molecule type" value="Genomic_DNA"/>
</dbReference>
<accession>A0ACB7XDE0</accession>
<gene>
    <name evidence="1" type="ORF">Vadar_028475</name>
</gene>
<proteinExistence type="predicted"/>
<reference evidence="1 2" key="1">
    <citation type="journal article" date="2021" name="Hortic Res">
        <title>High-quality reference genome and annotation aids understanding of berry development for evergreen blueberry (Vaccinium darrowii).</title>
        <authorList>
            <person name="Yu J."/>
            <person name="Hulse-Kemp A.M."/>
            <person name="Babiker E."/>
            <person name="Staton M."/>
        </authorList>
    </citation>
    <scope>NUCLEOTIDE SEQUENCE [LARGE SCALE GENOMIC DNA]</scope>
    <source>
        <strain evidence="2">cv. NJ 8807/NJ 8810</strain>
        <tissue evidence="1">Young leaf</tissue>
    </source>
</reference>